<dbReference type="Proteomes" id="UP000735302">
    <property type="component" value="Unassembled WGS sequence"/>
</dbReference>
<keyword evidence="2" id="KW-1185">Reference proteome</keyword>
<name>A0AAV4D9A0_9GAST</name>
<gene>
    <name evidence="1" type="ORF">PoB_006713300</name>
</gene>
<sequence length="128" mass="14612">MPGCRTPKVTVDEEHKDRIQHRITKAEEKSAKEKWTQDLTKHFRTEGSEAQRMAQDRSALGKAFCEGYISSEIWLTKKGVLCSKCVKQIVRTQGFNGVVYLSLADIFDMELVMEIRLGVQQAYLSCLI</sequence>
<organism evidence="1 2">
    <name type="scientific">Plakobranchus ocellatus</name>
    <dbReference type="NCBI Taxonomy" id="259542"/>
    <lineage>
        <taxon>Eukaryota</taxon>
        <taxon>Metazoa</taxon>
        <taxon>Spiralia</taxon>
        <taxon>Lophotrochozoa</taxon>
        <taxon>Mollusca</taxon>
        <taxon>Gastropoda</taxon>
        <taxon>Heterobranchia</taxon>
        <taxon>Euthyneura</taxon>
        <taxon>Panpulmonata</taxon>
        <taxon>Sacoglossa</taxon>
        <taxon>Placobranchoidea</taxon>
        <taxon>Plakobranchidae</taxon>
        <taxon>Plakobranchus</taxon>
    </lineage>
</organism>
<dbReference type="EMBL" id="BLXT01007623">
    <property type="protein sequence ID" value="GFO40628.1"/>
    <property type="molecule type" value="Genomic_DNA"/>
</dbReference>
<accession>A0AAV4D9A0</accession>
<reference evidence="1 2" key="1">
    <citation type="journal article" date="2021" name="Elife">
        <title>Chloroplast acquisition without the gene transfer in kleptoplastic sea slugs, Plakobranchus ocellatus.</title>
        <authorList>
            <person name="Maeda T."/>
            <person name="Takahashi S."/>
            <person name="Yoshida T."/>
            <person name="Shimamura S."/>
            <person name="Takaki Y."/>
            <person name="Nagai Y."/>
            <person name="Toyoda A."/>
            <person name="Suzuki Y."/>
            <person name="Arimoto A."/>
            <person name="Ishii H."/>
            <person name="Satoh N."/>
            <person name="Nishiyama T."/>
            <person name="Hasebe M."/>
            <person name="Maruyama T."/>
            <person name="Minagawa J."/>
            <person name="Obokata J."/>
            <person name="Shigenobu S."/>
        </authorList>
    </citation>
    <scope>NUCLEOTIDE SEQUENCE [LARGE SCALE GENOMIC DNA]</scope>
</reference>
<dbReference type="AlphaFoldDB" id="A0AAV4D9A0"/>
<comment type="caution">
    <text evidence="1">The sequence shown here is derived from an EMBL/GenBank/DDBJ whole genome shotgun (WGS) entry which is preliminary data.</text>
</comment>
<proteinExistence type="predicted"/>
<evidence type="ECO:0000313" key="1">
    <source>
        <dbReference type="EMBL" id="GFO40628.1"/>
    </source>
</evidence>
<protein>
    <submittedName>
        <fullName evidence="1">Uncharacterized protein</fullName>
    </submittedName>
</protein>
<evidence type="ECO:0000313" key="2">
    <source>
        <dbReference type="Proteomes" id="UP000735302"/>
    </source>
</evidence>